<dbReference type="EMBL" id="SNRW01033341">
    <property type="protein sequence ID" value="KAA6356222.1"/>
    <property type="molecule type" value="Genomic_DNA"/>
</dbReference>
<gene>
    <name evidence="1" type="ORF">EZS28_048250</name>
</gene>
<evidence type="ECO:0000313" key="2">
    <source>
        <dbReference type="Proteomes" id="UP000324800"/>
    </source>
</evidence>
<reference evidence="1 2" key="1">
    <citation type="submission" date="2019-03" db="EMBL/GenBank/DDBJ databases">
        <title>Single cell metagenomics reveals metabolic interactions within the superorganism composed of flagellate Streblomastix strix and complex community of Bacteroidetes bacteria on its surface.</title>
        <authorList>
            <person name="Treitli S.C."/>
            <person name="Kolisko M."/>
            <person name="Husnik F."/>
            <person name="Keeling P."/>
            <person name="Hampl V."/>
        </authorList>
    </citation>
    <scope>NUCLEOTIDE SEQUENCE [LARGE SCALE GENOMIC DNA]</scope>
    <source>
        <strain evidence="1">ST1C</strain>
    </source>
</reference>
<dbReference type="Proteomes" id="UP000324800">
    <property type="component" value="Unassembled WGS sequence"/>
</dbReference>
<organism evidence="1 2">
    <name type="scientific">Streblomastix strix</name>
    <dbReference type="NCBI Taxonomy" id="222440"/>
    <lineage>
        <taxon>Eukaryota</taxon>
        <taxon>Metamonada</taxon>
        <taxon>Preaxostyla</taxon>
        <taxon>Oxymonadida</taxon>
        <taxon>Streblomastigidae</taxon>
        <taxon>Streblomastix</taxon>
    </lineage>
</organism>
<accession>A0A5J4TE56</accession>
<comment type="caution">
    <text evidence="1">The sequence shown here is derived from an EMBL/GenBank/DDBJ whole genome shotgun (WGS) entry which is preliminary data.</text>
</comment>
<name>A0A5J4TE56_9EUKA</name>
<dbReference type="AlphaFoldDB" id="A0A5J4TE56"/>
<proteinExistence type="predicted"/>
<evidence type="ECO:0000313" key="1">
    <source>
        <dbReference type="EMBL" id="KAA6356222.1"/>
    </source>
</evidence>
<protein>
    <submittedName>
        <fullName evidence="1">Uncharacterized protein</fullName>
    </submittedName>
</protein>
<sequence>MVELFRATLFNGTEKDITFEIVTLKKPPRMIKLKIKKALGQRICTVCWWKARYKNGDKDIILTPSYFWNTSKLN</sequence>